<dbReference type="Proteomes" id="UP000683000">
    <property type="component" value="Unassembled WGS sequence"/>
</dbReference>
<gene>
    <name evidence="2" type="ORF">JVT61DRAFT_430</name>
</gene>
<comment type="caution">
    <text evidence="2">The sequence shown here is derived from an EMBL/GenBank/DDBJ whole genome shotgun (WGS) entry which is preliminary data.</text>
</comment>
<sequence>MATYSSFFSSGLLAPRVVRCTTPVLPSSPMAVSASPLDPVDRRLSLTPTPPGQTSPCAKVPTVPANAERHRMRRRRSSINIGANPMALIKSPVRNAGAALQRTGLMSPTRHRAASVSINEAFENNSLFGRLRSGSVGGIANPPKRLFRKIPRPIPLAPPPSAPLPALPISPTARCGSSLLPPTILAPVPRQPLSTTSLRTDNVVNLFSPTLSSPTLLGPGCAPKIPFKLSPGSTDSREVTIDEDMKED</sequence>
<feature type="region of interest" description="Disordered" evidence="1">
    <location>
        <begin position="46"/>
        <end position="73"/>
    </location>
</feature>
<evidence type="ECO:0000313" key="2">
    <source>
        <dbReference type="EMBL" id="KAG6381821.1"/>
    </source>
</evidence>
<evidence type="ECO:0000256" key="1">
    <source>
        <dbReference type="SAM" id="MobiDB-lite"/>
    </source>
</evidence>
<dbReference type="AlphaFoldDB" id="A0A8I2Z0K7"/>
<protein>
    <submittedName>
        <fullName evidence="2">Uncharacterized protein</fullName>
    </submittedName>
</protein>
<proteinExistence type="predicted"/>
<reference evidence="2" key="1">
    <citation type="submission" date="2021-03" db="EMBL/GenBank/DDBJ databases">
        <title>Evolutionary innovations through gain and loss of genes in the ectomycorrhizal Boletales.</title>
        <authorList>
            <person name="Wu G."/>
            <person name="Miyauchi S."/>
            <person name="Morin E."/>
            <person name="Yang Z.-L."/>
            <person name="Xu J."/>
            <person name="Martin F.M."/>
        </authorList>
    </citation>
    <scope>NUCLEOTIDE SEQUENCE</scope>
    <source>
        <strain evidence="2">BR01</strain>
    </source>
</reference>
<dbReference type="EMBL" id="JAGFBS010000001">
    <property type="protein sequence ID" value="KAG6381821.1"/>
    <property type="molecule type" value="Genomic_DNA"/>
</dbReference>
<dbReference type="OrthoDB" id="3062963at2759"/>
<name>A0A8I2Z0K7_9AGAM</name>
<feature type="region of interest" description="Disordered" evidence="1">
    <location>
        <begin position="226"/>
        <end position="248"/>
    </location>
</feature>
<evidence type="ECO:0000313" key="3">
    <source>
        <dbReference type="Proteomes" id="UP000683000"/>
    </source>
</evidence>
<keyword evidence="3" id="KW-1185">Reference proteome</keyword>
<accession>A0A8I2Z0K7</accession>
<organism evidence="2 3">
    <name type="scientific">Boletus reticuloceps</name>
    <dbReference type="NCBI Taxonomy" id="495285"/>
    <lineage>
        <taxon>Eukaryota</taxon>
        <taxon>Fungi</taxon>
        <taxon>Dikarya</taxon>
        <taxon>Basidiomycota</taxon>
        <taxon>Agaricomycotina</taxon>
        <taxon>Agaricomycetes</taxon>
        <taxon>Agaricomycetidae</taxon>
        <taxon>Boletales</taxon>
        <taxon>Boletineae</taxon>
        <taxon>Boletaceae</taxon>
        <taxon>Boletoideae</taxon>
        <taxon>Boletus</taxon>
    </lineage>
</organism>